<feature type="region of interest" description="Disordered" evidence="1">
    <location>
        <begin position="1"/>
        <end position="189"/>
    </location>
</feature>
<feature type="compositionally biased region" description="Basic and acidic residues" evidence="1">
    <location>
        <begin position="96"/>
        <end position="107"/>
    </location>
</feature>
<sequence length="338" mass="35593">MKLSGKKERKKNRALELCSEAAAESPSHLPRVHEDGSTRGRPGPVPSVRVAATTSAEPLHAPQVLGARQSAPVRDAPAEGVHGRNLHRHGGRPAARHVDDGREDRLGGHRGVAAAAPGEAVDEPAREGAEEVGHGRHAQPLGGAVQRAGGGRGGAAQARRAAHLEPEHAAAVPRAGHGPRRRRARQEAVDAAPLVAAHGGQERAAGERVAQDGADVGGEELDVREPAAVQPLGVAGAQADHRGARGRPEAVRVHRVHQQRRRPELGVAAAAGEEPQRRLVGPVGGHVRVLGAHQLEPLLQPMHQLPRDAHPPARTHATRAAFTIRRPTQQMRIAIGDR</sequence>
<feature type="compositionally biased region" description="Basic and acidic residues" evidence="1">
    <location>
        <begin position="123"/>
        <end position="134"/>
    </location>
</feature>
<feature type="compositionally biased region" description="Basic residues" evidence="1">
    <location>
        <begin position="84"/>
        <end position="95"/>
    </location>
</feature>
<keyword evidence="3" id="KW-1185">Reference proteome</keyword>
<reference evidence="2" key="2">
    <citation type="submission" date="2019-07" db="EMBL/GenBank/DDBJ databases">
        <authorList>
            <person name="Seetharam A."/>
            <person name="Woodhouse M."/>
            <person name="Cannon E."/>
        </authorList>
    </citation>
    <scope>NUCLEOTIDE SEQUENCE [LARGE SCALE GENOMIC DNA]</scope>
    <source>
        <strain evidence="2">cv. B73</strain>
    </source>
</reference>
<dbReference type="Proteomes" id="UP000007305">
    <property type="component" value="Chromosome 1"/>
</dbReference>
<reference evidence="2" key="3">
    <citation type="submission" date="2021-05" db="UniProtKB">
        <authorList>
            <consortium name="EnsemblPlants"/>
        </authorList>
    </citation>
    <scope>IDENTIFICATION</scope>
    <source>
        <strain evidence="2">cv. B73</strain>
    </source>
</reference>
<evidence type="ECO:0000256" key="1">
    <source>
        <dbReference type="SAM" id="MobiDB-lite"/>
    </source>
</evidence>
<reference evidence="3" key="1">
    <citation type="submission" date="2015-12" db="EMBL/GenBank/DDBJ databases">
        <title>Update maize B73 reference genome by single molecule sequencing technologies.</title>
        <authorList>
            <consortium name="Maize Genome Sequencing Project"/>
            <person name="Ware D."/>
        </authorList>
    </citation>
    <scope>NUCLEOTIDE SEQUENCE [LARGE SCALE GENOMIC DNA]</scope>
    <source>
        <strain evidence="3">cv. B73</strain>
    </source>
</reference>
<evidence type="ECO:0000313" key="3">
    <source>
        <dbReference type="Proteomes" id="UP000007305"/>
    </source>
</evidence>
<dbReference type="EnsemblPlants" id="Zm00001eb007500_T001">
    <property type="protein sequence ID" value="Zm00001eb007500_P001"/>
    <property type="gene ID" value="Zm00001eb007500"/>
</dbReference>
<feature type="compositionally biased region" description="Low complexity" evidence="1">
    <location>
        <begin position="15"/>
        <end position="25"/>
    </location>
</feature>
<organism evidence="2 3">
    <name type="scientific">Zea mays</name>
    <name type="common">Maize</name>
    <dbReference type="NCBI Taxonomy" id="4577"/>
    <lineage>
        <taxon>Eukaryota</taxon>
        <taxon>Viridiplantae</taxon>
        <taxon>Streptophyta</taxon>
        <taxon>Embryophyta</taxon>
        <taxon>Tracheophyta</taxon>
        <taxon>Spermatophyta</taxon>
        <taxon>Magnoliopsida</taxon>
        <taxon>Liliopsida</taxon>
        <taxon>Poales</taxon>
        <taxon>Poaceae</taxon>
        <taxon>PACMAD clade</taxon>
        <taxon>Panicoideae</taxon>
        <taxon>Andropogonodae</taxon>
        <taxon>Andropogoneae</taxon>
        <taxon>Tripsacinae</taxon>
        <taxon>Zea</taxon>
    </lineage>
</organism>
<dbReference type="AlphaFoldDB" id="A0A804LFF0"/>
<dbReference type="InParanoid" id="A0A804LFF0"/>
<accession>A0A804LFF0</accession>
<dbReference type="Gramene" id="Zm00001eb007500_T001">
    <property type="protein sequence ID" value="Zm00001eb007500_P001"/>
    <property type="gene ID" value="Zm00001eb007500"/>
</dbReference>
<evidence type="ECO:0000313" key="2">
    <source>
        <dbReference type="EnsemblPlants" id="Zm00001eb007500_P001"/>
    </source>
</evidence>
<protein>
    <submittedName>
        <fullName evidence="2">Uncharacterized protein</fullName>
    </submittedName>
</protein>
<name>A0A804LFF0_MAIZE</name>
<proteinExistence type="predicted"/>